<keyword evidence="8" id="KW-1185">Reference proteome</keyword>
<dbReference type="GO" id="GO:0016020">
    <property type="term" value="C:membrane"/>
    <property type="evidence" value="ECO:0007669"/>
    <property type="project" value="InterPro"/>
</dbReference>
<keyword evidence="4" id="KW-0594">Phospholipid biosynthesis</keyword>
<reference evidence="7" key="1">
    <citation type="submission" date="2022-08" db="EMBL/GenBank/DDBJ databases">
        <authorList>
            <person name="Gutierrez-Valencia J."/>
        </authorList>
    </citation>
    <scope>NUCLEOTIDE SEQUENCE</scope>
</reference>
<evidence type="ECO:0000256" key="2">
    <source>
        <dbReference type="ARBA" id="ARBA00022679"/>
    </source>
</evidence>
<dbReference type="SUPFAM" id="SSF69593">
    <property type="entry name" value="Glycerol-3-phosphate (1)-acyltransferase"/>
    <property type="match status" value="1"/>
</dbReference>
<dbReference type="EC" id="2.3.1.51" evidence="4"/>
<dbReference type="CDD" id="cd07989">
    <property type="entry name" value="LPLAT_AGPAT-like"/>
    <property type="match status" value="1"/>
</dbReference>
<keyword evidence="4" id="KW-1208">Phospholipid metabolism</keyword>
<evidence type="ECO:0000256" key="5">
    <source>
        <dbReference type="SAM" id="Phobius"/>
    </source>
</evidence>
<dbReference type="PANTHER" id="PTHR10434">
    <property type="entry name" value="1-ACYL-SN-GLYCEROL-3-PHOSPHATE ACYLTRANSFERASE"/>
    <property type="match status" value="1"/>
</dbReference>
<evidence type="ECO:0000259" key="6">
    <source>
        <dbReference type="SMART" id="SM00563"/>
    </source>
</evidence>
<sequence length="356" mass="38678">MDVASRPLHSPLLLSCRRPWSSSLSHSSTFSSYRGQSSIKLPTLTSTSISALSSFSCLSRKHTTLPWCCTSEEQFNAPTCFNGTISKHTKLFTRIVAQSELAGVGITDTDINPSSEVSLLSKARGIGFYTVTAIAALLLIVLMLVQHPLVLLADRYRRKAHHLVASVWATITVNPFFKIEFEGVENLPPSDTPAVYVSNHQSFLDIYTLLTLGRSFKFISKTAIFLYPVIGWAMSMLGTIPLKRMDSRSQLECLKRCIDLVNKGASVFFFPEGTRSKDGKLGAFKKGAFSIAVKTGVPVVPMTLIGTGGIMPPGKEAILNMGSVKVIIHKPIQGNDAAALCEEARTVIAGPLNQQS</sequence>
<feature type="transmembrane region" description="Helical" evidence="5">
    <location>
        <begin position="224"/>
        <end position="242"/>
    </location>
</feature>
<evidence type="ECO:0000256" key="4">
    <source>
        <dbReference type="RuleBase" id="RU361267"/>
    </source>
</evidence>
<feature type="domain" description="Phospholipid/glycerol acyltransferase" evidence="6">
    <location>
        <begin position="194"/>
        <end position="307"/>
    </location>
</feature>
<proteinExistence type="inferred from homology"/>
<dbReference type="GO" id="GO:0003841">
    <property type="term" value="F:1-acylglycerol-3-phosphate O-acyltransferase activity"/>
    <property type="evidence" value="ECO:0007669"/>
    <property type="project" value="UniProtKB-UniRule"/>
</dbReference>
<protein>
    <recommendedName>
        <fullName evidence="4">1-acyl-sn-glycerol-3-phosphate acyltransferase</fullName>
        <ecNumber evidence="4">2.3.1.51</ecNumber>
    </recommendedName>
</protein>
<dbReference type="EMBL" id="CAMGYJ010000003">
    <property type="protein sequence ID" value="CAI0394578.1"/>
    <property type="molecule type" value="Genomic_DNA"/>
</dbReference>
<accession>A0AAV0IBA6</accession>
<dbReference type="GO" id="GO:0006654">
    <property type="term" value="P:phosphatidic acid biosynthetic process"/>
    <property type="evidence" value="ECO:0007669"/>
    <property type="project" value="TreeGrafter"/>
</dbReference>
<organism evidence="7 8">
    <name type="scientific">Linum tenue</name>
    <dbReference type="NCBI Taxonomy" id="586396"/>
    <lineage>
        <taxon>Eukaryota</taxon>
        <taxon>Viridiplantae</taxon>
        <taxon>Streptophyta</taxon>
        <taxon>Embryophyta</taxon>
        <taxon>Tracheophyta</taxon>
        <taxon>Spermatophyta</taxon>
        <taxon>Magnoliopsida</taxon>
        <taxon>eudicotyledons</taxon>
        <taxon>Gunneridae</taxon>
        <taxon>Pentapetalae</taxon>
        <taxon>rosids</taxon>
        <taxon>fabids</taxon>
        <taxon>Malpighiales</taxon>
        <taxon>Linaceae</taxon>
        <taxon>Linum</taxon>
    </lineage>
</organism>
<feature type="transmembrane region" description="Helical" evidence="5">
    <location>
        <begin position="126"/>
        <end position="145"/>
    </location>
</feature>
<comment type="catalytic activity">
    <reaction evidence="4">
        <text>a 1-acyl-sn-glycero-3-phosphate + an acyl-CoA = a 1,2-diacyl-sn-glycero-3-phosphate + CoA</text>
        <dbReference type="Rhea" id="RHEA:19709"/>
        <dbReference type="ChEBI" id="CHEBI:57287"/>
        <dbReference type="ChEBI" id="CHEBI:57970"/>
        <dbReference type="ChEBI" id="CHEBI:58342"/>
        <dbReference type="ChEBI" id="CHEBI:58608"/>
        <dbReference type="EC" id="2.3.1.51"/>
    </reaction>
</comment>
<dbReference type="Pfam" id="PF01553">
    <property type="entry name" value="Acyltransferase"/>
    <property type="match status" value="1"/>
</dbReference>
<dbReference type="PANTHER" id="PTHR10434:SF60">
    <property type="entry name" value="1-ACYL-SN-GLYCEROL-3-PHOSPHATE ACYLTRANSFERASE LPAT1, CHLOROPLASTIC"/>
    <property type="match status" value="1"/>
</dbReference>
<dbReference type="Proteomes" id="UP001154282">
    <property type="component" value="Unassembled WGS sequence"/>
</dbReference>
<evidence type="ECO:0000313" key="7">
    <source>
        <dbReference type="EMBL" id="CAI0394578.1"/>
    </source>
</evidence>
<comment type="caution">
    <text evidence="7">The sequence shown here is derived from an EMBL/GenBank/DDBJ whole genome shotgun (WGS) entry which is preliminary data.</text>
</comment>
<dbReference type="NCBIfam" id="TIGR00530">
    <property type="entry name" value="AGP_acyltrn"/>
    <property type="match status" value="1"/>
</dbReference>
<keyword evidence="3 4" id="KW-0012">Acyltransferase</keyword>
<evidence type="ECO:0000256" key="3">
    <source>
        <dbReference type="ARBA" id="ARBA00023315"/>
    </source>
</evidence>
<dbReference type="SMART" id="SM00563">
    <property type="entry name" value="PlsC"/>
    <property type="match status" value="1"/>
</dbReference>
<dbReference type="AlphaFoldDB" id="A0AAV0IBA6"/>
<comment type="domain">
    <text evidence="4">The HXXXXD motif is essential for acyltransferase activity and may constitute the binding site for the phosphate moiety of the glycerol-3-phosphate.</text>
</comment>
<dbReference type="InterPro" id="IPR002123">
    <property type="entry name" value="Plipid/glycerol_acylTrfase"/>
</dbReference>
<evidence type="ECO:0000256" key="1">
    <source>
        <dbReference type="ARBA" id="ARBA00008655"/>
    </source>
</evidence>
<gene>
    <name evidence="7" type="ORF">LITE_LOCUS8368</name>
</gene>
<keyword evidence="5" id="KW-0472">Membrane</keyword>
<keyword evidence="5" id="KW-1133">Transmembrane helix</keyword>
<dbReference type="InterPro" id="IPR004552">
    <property type="entry name" value="AGP_acyltrans"/>
</dbReference>
<keyword evidence="5" id="KW-0812">Transmembrane</keyword>
<evidence type="ECO:0000313" key="8">
    <source>
        <dbReference type="Proteomes" id="UP001154282"/>
    </source>
</evidence>
<comment type="similarity">
    <text evidence="1 4">Belongs to the 1-acyl-sn-glycerol-3-phosphate acyltransferase family.</text>
</comment>
<keyword evidence="4" id="KW-0443">Lipid metabolism</keyword>
<keyword evidence="2 4" id="KW-0808">Transferase</keyword>
<keyword evidence="4" id="KW-0444">Lipid biosynthesis</keyword>
<name>A0AAV0IBA6_9ROSI</name>